<evidence type="ECO:0000256" key="4">
    <source>
        <dbReference type="ARBA" id="ARBA00022679"/>
    </source>
</evidence>
<evidence type="ECO:0000256" key="5">
    <source>
        <dbReference type="ARBA" id="ARBA00022741"/>
    </source>
</evidence>
<dbReference type="Gene3D" id="3.30.70.560">
    <property type="entry name" value="7,8-Dihydro-6-hydroxymethylpterin-pyrophosphokinase HPPK"/>
    <property type="match status" value="1"/>
</dbReference>
<comment type="pathway">
    <text evidence="2">Cofactor biosynthesis; tetrahydrofolate biosynthesis; 2-amino-4-hydroxy-6-hydroxymethyl-7,8-dihydropteridine diphosphate from 7,8-dihydroneopterin triphosphate: step 4/4.</text>
</comment>
<dbReference type="GO" id="GO:0046656">
    <property type="term" value="P:folic acid biosynthetic process"/>
    <property type="evidence" value="ECO:0007669"/>
    <property type="project" value="UniProtKB-KW"/>
</dbReference>
<dbReference type="Pfam" id="PF01288">
    <property type="entry name" value="HPPK"/>
    <property type="match status" value="1"/>
</dbReference>
<dbReference type="CDD" id="cd00483">
    <property type="entry name" value="HPPK"/>
    <property type="match status" value="1"/>
</dbReference>
<name>A0A4R3L7S7_9BACL</name>
<evidence type="ECO:0000259" key="9">
    <source>
        <dbReference type="PROSITE" id="PS00794"/>
    </source>
</evidence>
<dbReference type="NCBIfam" id="TIGR01498">
    <property type="entry name" value="folK"/>
    <property type="match status" value="1"/>
</dbReference>
<evidence type="ECO:0000256" key="8">
    <source>
        <dbReference type="ARBA" id="ARBA00022909"/>
    </source>
</evidence>
<dbReference type="InterPro" id="IPR000550">
    <property type="entry name" value="Hppk"/>
</dbReference>
<proteinExistence type="predicted"/>
<gene>
    <name evidence="10" type="ORF">EDD58_104143</name>
</gene>
<comment type="caution">
    <text evidence="10">The sequence shown here is derived from an EMBL/GenBank/DDBJ whole genome shotgun (WGS) entry which is preliminary data.</text>
</comment>
<keyword evidence="4" id="KW-0808">Transferase</keyword>
<evidence type="ECO:0000256" key="1">
    <source>
        <dbReference type="ARBA" id="ARBA00000198"/>
    </source>
</evidence>
<evidence type="ECO:0000313" key="11">
    <source>
        <dbReference type="Proteomes" id="UP000294937"/>
    </source>
</evidence>
<feature type="domain" description="7,8-dihydro-6-hydroxymethylpterin-pyrophosphokinase" evidence="9">
    <location>
        <begin position="91"/>
        <end position="102"/>
    </location>
</feature>
<dbReference type="Proteomes" id="UP000294937">
    <property type="component" value="Unassembled WGS sequence"/>
</dbReference>
<dbReference type="InterPro" id="IPR035907">
    <property type="entry name" value="Hppk_sf"/>
</dbReference>
<dbReference type="UniPathway" id="UPA00077">
    <property type="reaction ID" value="UER00155"/>
</dbReference>
<dbReference type="GO" id="GO:0003848">
    <property type="term" value="F:2-amino-4-hydroxy-6-hydroxymethyldihydropteridine diphosphokinase activity"/>
    <property type="evidence" value="ECO:0007669"/>
    <property type="project" value="UniProtKB-EC"/>
</dbReference>
<keyword evidence="5" id="KW-0547">Nucleotide-binding</keyword>
<comment type="catalytic activity">
    <reaction evidence="1">
        <text>6-hydroxymethyl-7,8-dihydropterin + ATP = (7,8-dihydropterin-6-yl)methyl diphosphate + AMP + H(+)</text>
        <dbReference type="Rhea" id="RHEA:11412"/>
        <dbReference type="ChEBI" id="CHEBI:15378"/>
        <dbReference type="ChEBI" id="CHEBI:30616"/>
        <dbReference type="ChEBI" id="CHEBI:44841"/>
        <dbReference type="ChEBI" id="CHEBI:72950"/>
        <dbReference type="ChEBI" id="CHEBI:456215"/>
        <dbReference type="EC" id="2.7.6.3"/>
    </reaction>
</comment>
<dbReference type="AlphaFoldDB" id="A0A4R3L7S7"/>
<dbReference type="PROSITE" id="PS00794">
    <property type="entry name" value="HPPK"/>
    <property type="match status" value="1"/>
</dbReference>
<evidence type="ECO:0000313" key="10">
    <source>
        <dbReference type="EMBL" id="TCS94274.1"/>
    </source>
</evidence>
<keyword evidence="11" id="KW-1185">Reference proteome</keyword>
<keyword evidence="6 10" id="KW-0418">Kinase</keyword>
<dbReference type="PANTHER" id="PTHR43071:SF1">
    <property type="entry name" value="2-AMINO-4-HYDROXY-6-HYDROXYMETHYLDIHYDROPTERIDINE PYROPHOSPHOKINASE"/>
    <property type="match status" value="1"/>
</dbReference>
<dbReference type="SUPFAM" id="SSF55083">
    <property type="entry name" value="6-hydroxymethyl-7,8-dihydropterin pyrophosphokinase, HPPK"/>
    <property type="match status" value="1"/>
</dbReference>
<protein>
    <recommendedName>
        <fullName evidence="3">2-amino-4-hydroxy-6-hydroxymethyldihydropteridine diphosphokinase</fullName>
        <ecNumber evidence="3">2.7.6.3</ecNumber>
    </recommendedName>
</protein>
<dbReference type="GO" id="GO:0005524">
    <property type="term" value="F:ATP binding"/>
    <property type="evidence" value="ECO:0007669"/>
    <property type="project" value="UniProtKB-KW"/>
</dbReference>
<evidence type="ECO:0000256" key="2">
    <source>
        <dbReference type="ARBA" id="ARBA00005051"/>
    </source>
</evidence>
<organism evidence="10 11">
    <name type="scientific">Hazenella coriacea</name>
    <dbReference type="NCBI Taxonomy" id="1179467"/>
    <lineage>
        <taxon>Bacteria</taxon>
        <taxon>Bacillati</taxon>
        <taxon>Bacillota</taxon>
        <taxon>Bacilli</taxon>
        <taxon>Bacillales</taxon>
        <taxon>Thermoactinomycetaceae</taxon>
        <taxon>Hazenella</taxon>
    </lineage>
</organism>
<dbReference type="PANTHER" id="PTHR43071">
    <property type="entry name" value="2-AMINO-4-HYDROXY-6-HYDROXYMETHYLDIHYDROPTERIDINE PYROPHOSPHOKINASE"/>
    <property type="match status" value="1"/>
</dbReference>
<dbReference type="EC" id="2.7.6.3" evidence="3"/>
<sequence length="178" mass="20395">MSRIVTAYLGLGANLGDPLSQLQQAIESIHYTHGICVTRISSVYKTAPVGYEDQPSFYNMVVEVHTTLSPFQLLSSLLQIEKKMHRVREVRWGPRTIDIDILLYDQRIIQHDDLQIPHPRMIERAFVMVPLAELNSEIMIPDSDQTVGHRAAQLQVEQEIRLLPSKLQFHSNYSFLST</sequence>
<evidence type="ECO:0000256" key="3">
    <source>
        <dbReference type="ARBA" id="ARBA00013253"/>
    </source>
</evidence>
<reference evidence="10 11" key="1">
    <citation type="submission" date="2019-03" db="EMBL/GenBank/DDBJ databases">
        <title>Genomic Encyclopedia of Type Strains, Phase IV (KMG-IV): sequencing the most valuable type-strain genomes for metagenomic binning, comparative biology and taxonomic classification.</title>
        <authorList>
            <person name="Goeker M."/>
        </authorList>
    </citation>
    <scope>NUCLEOTIDE SEQUENCE [LARGE SCALE GENOMIC DNA]</scope>
    <source>
        <strain evidence="10 11">DSM 45707</strain>
    </source>
</reference>
<dbReference type="EMBL" id="SMAG01000004">
    <property type="protein sequence ID" value="TCS94274.1"/>
    <property type="molecule type" value="Genomic_DNA"/>
</dbReference>
<dbReference type="GO" id="GO:0016301">
    <property type="term" value="F:kinase activity"/>
    <property type="evidence" value="ECO:0007669"/>
    <property type="project" value="UniProtKB-KW"/>
</dbReference>
<keyword evidence="8" id="KW-0289">Folate biosynthesis</keyword>
<evidence type="ECO:0000256" key="6">
    <source>
        <dbReference type="ARBA" id="ARBA00022777"/>
    </source>
</evidence>
<evidence type="ECO:0000256" key="7">
    <source>
        <dbReference type="ARBA" id="ARBA00022840"/>
    </source>
</evidence>
<accession>A0A4R3L7S7</accession>
<keyword evidence="7" id="KW-0067">ATP-binding</keyword>
<dbReference type="GO" id="GO:0046654">
    <property type="term" value="P:tetrahydrofolate biosynthetic process"/>
    <property type="evidence" value="ECO:0007669"/>
    <property type="project" value="UniProtKB-UniPathway"/>
</dbReference>